<dbReference type="STRING" id="763665.A0A2G5B3H6"/>
<dbReference type="OrthoDB" id="4217619at2759"/>
<gene>
    <name evidence="1" type="ORF">COEREDRAFT_83399</name>
</gene>
<dbReference type="PANTHER" id="PTHR46366:SF1">
    <property type="entry name" value="PDZ DOMAIN-CONTAINING PROTEIN C1685.05"/>
    <property type="match status" value="1"/>
</dbReference>
<accession>A0A2G5B3H6</accession>
<evidence type="ECO:0000313" key="2">
    <source>
        <dbReference type="Proteomes" id="UP000242474"/>
    </source>
</evidence>
<dbReference type="PANTHER" id="PTHR46366">
    <property type="entry name" value="PRO-APOPTOTIC SERINE PROTEASE NMA111"/>
    <property type="match status" value="1"/>
</dbReference>
<name>A0A2G5B3H6_COERN</name>
<keyword evidence="2" id="KW-1185">Reference proteome</keyword>
<protein>
    <submittedName>
        <fullName evidence="1">Uncharacterized protein</fullName>
    </submittedName>
</protein>
<proteinExistence type="predicted"/>
<sequence>MLHVRATLAYIHPLYLVAFIKYDPALIFDNPVSISITDLDLHLSRDADSTARLATGNSVTVVTGTISGGLEIIKAAVSRRKLLSTSTCSAFEDEIGTVFNADNIICNLWLRLLYCTHSSNNKTHIGLDISLVLPTLRQLQTNDIIFNFVRILDVEFISQSLATAKALGVSDNHAQNIIQSAPNVRSVLKDYNFMFINGGTIISESYNSNIFISEIAGKSIHTLDDVAKAARDLKSKDLSEFNKKVTNNLLLDSGEIPGCDVKIHGVLLSGEDVIQSIRTNDQYFPAWQLSRGPHIDDNWVWEEL</sequence>
<evidence type="ECO:0000313" key="1">
    <source>
        <dbReference type="EMBL" id="PIA13572.1"/>
    </source>
</evidence>
<organism evidence="1 2">
    <name type="scientific">Coemansia reversa (strain ATCC 12441 / NRRL 1564)</name>
    <dbReference type="NCBI Taxonomy" id="763665"/>
    <lineage>
        <taxon>Eukaryota</taxon>
        <taxon>Fungi</taxon>
        <taxon>Fungi incertae sedis</taxon>
        <taxon>Zoopagomycota</taxon>
        <taxon>Kickxellomycotina</taxon>
        <taxon>Kickxellomycetes</taxon>
        <taxon>Kickxellales</taxon>
        <taxon>Kickxellaceae</taxon>
        <taxon>Coemansia</taxon>
    </lineage>
</organism>
<dbReference type="AlphaFoldDB" id="A0A2G5B3H6"/>
<dbReference type="EMBL" id="KZ303532">
    <property type="protein sequence ID" value="PIA13572.1"/>
    <property type="molecule type" value="Genomic_DNA"/>
</dbReference>
<dbReference type="Proteomes" id="UP000242474">
    <property type="component" value="Unassembled WGS sequence"/>
</dbReference>
<reference evidence="1 2" key="1">
    <citation type="journal article" date="2015" name="Genome Biol. Evol.">
        <title>Phylogenomic analyses indicate that early fungi evolved digesting cell walls of algal ancestors of land plants.</title>
        <authorList>
            <person name="Chang Y."/>
            <person name="Wang S."/>
            <person name="Sekimoto S."/>
            <person name="Aerts A.L."/>
            <person name="Choi C."/>
            <person name="Clum A."/>
            <person name="LaButti K.M."/>
            <person name="Lindquist E.A."/>
            <person name="Yee Ngan C."/>
            <person name="Ohm R.A."/>
            <person name="Salamov A.A."/>
            <person name="Grigoriev I.V."/>
            <person name="Spatafora J.W."/>
            <person name="Berbee M.L."/>
        </authorList>
    </citation>
    <scope>NUCLEOTIDE SEQUENCE [LARGE SCALE GENOMIC DNA]</scope>
    <source>
        <strain evidence="1 2">NRRL 1564</strain>
    </source>
</reference>